<reference evidence="1 2" key="1">
    <citation type="submission" date="2024-04" db="EMBL/GenBank/DDBJ databases">
        <authorList>
            <consortium name="Molecular Ecology Group"/>
        </authorList>
    </citation>
    <scope>NUCLEOTIDE SEQUENCE [LARGE SCALE GENOMIC DNA]</scope>
</reference>
<dbReference type="EMBL" id="OZ034824">
    <property type="protein sequence ID" value="CAL1673732.1"/>
    <property type="molecule type" value="Genomic_DNA"/>
</dbReference>
<dbReference type="Proteomes" id="UP001497644">
    <property type="component" value="Chromosome 1"/>
</dbReference>
<dbReference type="AlphaFoldDB" id="A0AAV2N290"/>
<accession>A0AAV2N290</accession>
<protein>
    <submittedName>
        <fullName evidence="1">Uncharacterized protein</fullName>
    </submittedName>
</protein>
<evidence type="ECO:0000313" key="2">
    <source>
        <dbReference type="Proteomes" id="UP001497644"/>
    </source>
</evidence>
<proteinExistence type="predicted"/>
<organism evidence="1 2">
    <name type="scientific">Lasius platythorax</name>
    <dbReference type="NCBI Taxonomy" id="488582"/>
    <lineage>
        <taxon>Eukaryota</taxon>
        <taxon>Metazoa</taxon>
        <taxon>Ecdysozoa</taxon>
        <taxon>Arthropoda</taxon>
        <taxon>Hexapoda</taxon>
        <taxon>Insecta</taxon>
        <taxon>Pterygota</taxon>
        <taxon>Neoptera</taxon>
        <taxon>Endopterygota</taxon>
        <taxon>Hymenoptera</taxon>
        <taxon>Apocrita</taxon>
        <taxon>Aculeata</taxon>
        <taxon>Formicoidea</taxon>
        <taxon>Formicidae</taxon>
        <taxon>Formicinae</taxon>
        <taxon>Lasius</taxon>
        <taxon>Lasius</taxon>
    </lineage>
</organism>
<sequence>MFIIERADTKGPFNDVQRSSLGTVPTRPPPVLAQPQYGLWQMQCDARAGLECISIKLATSLLRGTR</sequence>
<gene>
    <name evidence="1" type="ORF">LPLAT_LOCUS552</name>
</gene>
<keyword evidence="2" id="KW-1185">Reference proteome</keyword>
<name>A0AAV2N290_9HYME</name>
<evidence type="ECO:0000313" key="1">
    <source>
        <dbReference type="EMBL" id="CAL1673732.1"/>
    </source>
</evidence>